<evidence type="ECO:0000256" key="1">
    <source>
        <dbReference type="SAM" id="MobiDB-lite"/>
    </source>
</evidence>
<feature type="region of interest" description="Disordered" evidence="1">
    <location>
        <begin position="29"/>
        <end position="50"/>
    </location>
</feature>
<accession>A0A8X8X208</accession>
<reference evidence="2" key="2">
    <citation type="submission" date="2020-08" db="EMBL/GenBank/DDBJ databases">
        <title>Plant Genome Project.</title>
        <authorList>
            <person name="Zhang R.-G."/>
        </authorList>
    </citation>
    <scope>NUCLEOTIDE SEQUENCE</scope>
    <source>
        <strain evidence="2">Huo1</strain>
        <tissue evidence="2">Leaf</tissue>
    </source>
</reference>
<protein>
    <submittedName>
        <fullName evidence="2">Uncharacterized protein</fullName>
    </submittedName>
</protein>
<organism evidence="2">
    <name type="scientific">Salvia splendens</name>
    <name type="common">Scarlet sage</name>
    <dbReference type="NCBI Taxonomy" id="180675"/>
    <lineage>
        <taxon>Eukaryota</taxon>
        <taxon>Viridiplantae</taxon>
        <taxon>Streptophyta</taxon>
        <taxon>Embryophyta</taxon>
        <taxon>Tracheophyta</taxon>
        <taxon>Spermatophyta</taxon>
        <taxon>Magnoliopsida</taxon>
        <taxon>eudicotyledons</taxon>
        <taxon>Gunneridae</taxon>
        <taxon>Pentapetalae</taxon>
        <taxon>asterids</taxon>
        <taxon>lamiids</taxon>
        <taxon>Lamiales</taxon>
        <taxon>Lamiaceae</taxon>
        <taxon>Nepetoideae</taxon>
        <taxon>Mentheae</taxon>
        <taxon>Salviinae</taxon>
        <taxon>Salvia</taxon>
        <taxon>Salvia subgen. Calosphace</taxon>
        <taxon>core Calosphace</taxon>
    </lineage>
</organism>
<dbReference type="EMBL" id="PNBA02000013">
    <property type="protein sequence ID" value="KAG6404131.1"/>
    <property type="molecule type" value="Genomic_DNA"/>
</dbReference>
<proteinExistence type="predicted"/>
<comment type="caution">
    <text evidence="2">The sequence shown here is derived from an EMBL/GenBank/DDBJ whole genome shotgun (WGS) entry which is preliminary data.</text>
</comment>
<gene>
    <name evidence="2" type="ORF">SASPL_136371</name>
</gene>
<evidence type="ECO:0000313" key="2">
    <source>
        <dbReference type="EMBL" id="KAG6404131.1"/>
    </source>
</evidence>
<reference evidence="2" key="1">
    <citation type="submission" date="2018-01" db="EMBL/GenBank/DDBJ databases">
        <authorList>
            <person name="Mao J.F."/>
        </authorList>
    </citation>
    <scope>NUCLEOTIDE SEQUENCE</scope>
    <source>
        <strain evidence="2">Huo1</strain>
        <tissue evidence="2">Leaf</tissue>
    </source>
</reference>
<dbReference type="AlphaFoldDB" id="A0A8X8X208"/>
<dbReference type="Proteomes" id="UP000298416">
    <property type="component" value="Unassembled WGS sequence"/>
</dbReference>
<sequence length="90" mass="9667">MIVLGTPSNDGNGLITIADMSSSECSSTVGVGKSRRGLLDAPSSSGSRKRVRFMLPPESPKIRMSVSQELGQSHLMARQGSNLFKRGCWQ</sequence>
<evidence type="ECO:0000313" key="3">
    <source>
        <dbReference type="Proteomes" id="UP000298416"/>
    </source>
</evidence>
<name>A0A8X8X208_SALSN</name>
<keyword evidence="3" id="KW-1185">Reference proteome</keyword>